<evidence type="ECO:0000313" key="1">
    <source>
        <dbReference type="EMBL" id="KAJ8617586.1"/>
    </source>
</evidence>
<accession>A0ACC2K9A5</accession>
<dbReference type="Proteomes" id="UP001234297">
    <property type="component" value="Chromosome 4"/>
</dbReference>
<comment type="caution">
    <text evidence="1">The sequence shown here is derived from an EMBL/GenBank/DDBJ whole genome shotgun (WGS) entry which is preliminary data.</text>
</comment>
<evidence type="ECO:0000313" key="2">
    <source>
        <dbReference type="Proteomes" id="UP001234297"/>
    </source>
</evidence>
<protein>
    <submittedName>
        <fullName evidence="1">Uncharacterized protein</fullName>
    </submittedName>
</protein>
<keyword evidence="2" id="KW-1185">Reference proteome</keyword>
<name>A0ACC2K9A5_PERAE</name>
<proteinExistence type="predicted"/>
<gene>
    <name evidence="1" type="ORF">MRB53_013772</name>
</gene>
<sequence>MKPTRIQYEDIHICHHHPISFSPHFNQIFVFYTEFKQSLKPISISIFSSLTCSRSRLRAREFAVSVTFDPSWNFDLPLTEDEEDTPKAAPPMPPSEGRSEIVINNDIIRCLHLSPVHSAIGESTFTSAQSLKVTFFVVYHPFILQLVRAHLLQLEP</sequence>
<reference evidence="1 2" key="1">
    <citation type="journal article" date="2022" name="Hortic Res">
        <title>A haplotype resolved chromosomal level avocado genome allows analysis of novel avocado genes.</title>
        <authorList>
            <person name="Nath O."/>
            <person name="Fletcher S.J."/>
            <person name="Hayward A."/>
            <person name="Shaw L.M."/>
            <person name="Masouleh A.K."/>
            <person name="Furtado A."/>
            <person name="Henry R.J."/>
            <person name="Mitter N."/>
        </authorList>
    </citation>
    <scope>NUCLEOTIDE SEQUENCE [LARGE SCALE GENOMIC DNA]</scope>
    <source>
        <strain evidence="2">cv. Hass</strain>
    </source>
</reference>
<dbReference type="EMBL" id="CM056812">
    <property type="protein sequence ID" value="KAJ8617586.1"/>
    <property type="molecule type" value="Genomic_DNA"/>
</dbReference>
<organism evidence="1 2">
    <name type="scientific">Persea americana</name>
    <name type="common">Avocado</name>
    <dbReference type="NCBI Taxonomy" id="3435"/>
    <lineage>
        <taxon>Eukaryota</taxon>
        <taxon>Viridiplantae</taxon>
        <taxon>Streptophyta</taxon>
        <taxon>Embryophyta</taxon>
        <taxon>Tracheophyta</taxon>
        <taxon>Spermatophyta</taxon>
        <taxon>Magnoliopsida</taxon>
        <taxon>Magnoliidae</taxon>
        <taxon>Laurales</taxon>
        <taxon>Lauraceae</taxon>
        <taxon>Persea</taxon>
    </lineage>
</organism>